<evidence type="ECO:0000256" key="3">
    <source>
        <dbReference type="ARBA" id="ARBA00023186"/>
    </source>
</evidence>
<keyword evidence="3" id="KW-0143">Chaperone</keyword>
<dbReference type="Proteomes" id="UP000003704">
    <property type="component" value="Unassembled WGS sequence"/>
</dbReference>
<proteinExistence type="inferred from homology"/>
<dbReference type="RefSeq" id="WP_007185530.1">
    <property type="nucleotide sequence ID" value="NZ_AKGD01000002.1"/>
</dbReference>
<dbReference type="InterPro" id="IPR003495">
    <property type="entry name" value="CobW/HypB/UreG_nucleotide-bd"/>
</dbReference>
<dbReference type="InterPro" id="IPR027417">
    <property type="entry name" value="P-loop_NTPase"/>
</dbReference>
<dbReference type="PATRIC" id="fig|1172194.4.peg.2500"/>
<dbReference type="SUPFAM" id="SSF52540">
    <property type="entry name" value="P-loop containing nucleoside triphosphate hydrolases"/>
    <property type="match status" value="1"/>
</dbReference>
<dbReference type="GO" id="GO:0000166">
    <property type="term" value="F:nucleotide binding"/>
    <property type="evidence" value="ECO:0007669"/>
    <property type="project" value="UniProtKB-KW"/>
</dbReference>
<comment type="function">
    <text evidence="5">Zinc chaperone that directly transfers zinc cofactor to target proteins, thereby activating them. Zinc is transferred from the CXCC motif in the GTPase domain to the zinc binding site in target proteins in a process requiring GTP hydrolysis.</text>
</comment>
<evidence type="ECO:0000256" key="4">
    <source>
        <dbReference type="ARBA" id="ARBA00034320"/>
    </source>
</evidence>
<evidence type="ECO:0000313" key="8">
    <source>
        <dbReference type="EMBL" id="EIT69005.1"/>
    </source>
</evidence>
<dbReference type="PANTHER" id="PTHR43603:SF1">
    <property type="entry name" value="ZINC-REGULATED GTPASE METALLOPROTEIN ACTIVATOR 1"/>
    <property type="match status" value="1"/>
</dbReference>
<comment type="catalytic activity">
    <reaction evidence="6">
        <text>GTP + H2O = GDP + phosphate + H(+)</text>
        <dbReference type="Rhea" id="RHEA:19669"/>
        <dbReference type="ChEBI" id="CHEBI:15377"/>
        <dbReference type="ChEBI" id="CHEBI:15378"/>
        <dbReference type="ChEBI" id="CHEBI:37565"/>
        <dbReference type="ChEBI" id="CHEBI:43474"/>
        <dbReference type="ChEBI" id="CHEBI:58189"/>
    </reaction>
    <physiologicalReaction direction="left-to-right" evidence="6">
        <dbReference type="Rhea" id="RHEA:19670"/>
    </physiologicalReaction>
</comment>
<dbReference type="InterPro" id="IPR051927">
    <property type="entry name" value="Zn_Chap_cDPG_Synth"/>
</dbReference>
<dbReference type="Gene3D" id="3.40.50.300">
    <property type="entry name" value="P-loop containing nucleotide triphosphate hydrolases"/>
    <property type="match status" value="1"/>
</dbReference>
<gene>
    <name evidence="8" type="ORF">WQQ_25870</name>
</gene>
<dbReference type="InterPro" id="IPR011629">
    <property type="entry name" value="CobW-like_C"/>
</dbReference>
<reference evidence="8 9" key="1">
    <citation type="journal article" date="2012" name="J. Bacteriol.">
        <title>Genome Sequence of n-Alkane-Degrading Hydrocarboniphaga effusa Strain AP103T (ATCC BAA-332T).</title>
        <authorList>
            <person name="Chang H.K."/>
            <person name="Zylstra G.J."/>
            <person name="Chae J.C."/>
        </authorList>
    </citation>
    <scope>NUCLEOTIDE SEQUENCE [LARGE SCALE GENOMIC DNA]</scope>
    <source>
        <strain evidence="8 9">AP103</strain>
    </source>
</reference>
<organism evidence="8 9">
    <name type="scientific">Hydrocarboniphaga effusa AP103</name>
    <dbReference type="NCBI Taxonomy" id="1172194"/>
    <lineage>
        <taxon>Bacteria</taxon>
        <taxon>Pseudomonadati</taxon>
        <taxon>Pseudomonadota</taxon>
        <taxon>Gammaproteobacteria</taxon>
        <taxon>Nevskiales</taxon>
        <taxon>Nevskiaceae</taxon>
        <taxon>Hydrocarboniphaga</taxon>
    </lineage>
</organism>
<evidence type="ECO:0000256" key="1">
    <source>
        <dbReference type="ARBA" id="ARBA00022741"/>
    </source>
</evidence>
<dbReference type="Pfam" id="PF07683">
    <property type="entry name" value="CobW_C"/>
    <property type="match status" value="1"/>
</dbReference>
<dbReference type="STRING" id="1172194.WQQ_25870"/>
<dbReference type="OrthoDB" id="9808822at2"/>
<name>I8T531_9GAMM</name>
<dbReference type="InterPro" id="IPR036627">
    <property type="entry name" value="CobW-likC_sf"/>
</dbReference>
<comment type="similarity">
    <text evidence="4">Belongs to the SIMIBI class G3E GTPase family. ZNG1 subfamily.</text>
</comment>
<evidence type="ECO:0000256" key="5">
    <source>
        <dbReference type="ARBA" id="ARBA00045658"/>
    </source>
</evidence>
<feature type="domain" description="CobW C-terminal" evidence="7">
    <location>
        <begin position="260"/>
        <end position="373"/>
    </location>
</feature>
<keyword evidence="2" id="KW-0378">Hydrolase</keyword>
<evidence type="ECO:0000256" key="2">
    <source>
        <dbReference type="ARBA" id="ARBA00022801"/>
    </source>
</evidence>
<sequence length="407" mass="45301">METNVPAGLPVTVLSGYLGAGKTTLLNHILANREGRRVAVIVNDMSEVNVDAAIVGEQASLSRTEEKLVEFSNGCICCTLRDDLLKEVTRLAREGRFDHLLIESTGISEPMPVAATFSVRDEAGFSLSDLTCISSMVTVVDARNLLADYSSTDFLRDRGEALGEDDERNVVDLLVEQIEFADTIVVNKISEVDDLQRRDVLAVVKGLNPGAHVVLADYGRAPLHELLDTFRFDPAQAERNPGWARELRGEHTPETQQYGIGSFVYRQRRPFHPQRLYALFHSSWDGVIRSKGWFWIASRPDFVGQMSQAGGTLTQGAVGLWWASPRAGQAPPEVMQRLRAIWDPVYGDRQQEMVFIGIGLQEQALRARLDACLLSDDELALGHEGWRRFEDPFPHWGMSADDSLGEH</sequence>
<evidence type="ECO:0000259" key="7">
    <source>
        <dbReference type="SMART" id="SM00833"/>
    </source>
</evidence>
<dbReference type="PANTHER" id="PTHR43603">
    <property type="entry name" value="COBW DOMAIN-CONTAINING PROTEIN DDB_G0274527"/>
    <property type="match status" value="1"/>
</dbReference>
<dbReference type="EMBL" id="AKGD01000002">
    <property type="protein sequence ID" value="EIT69005.1"/>
    <property type="molecule type" value="Genomic_DNA"/>
</dbReference>
<dbReference type="GO" id="GO:0016787">
    <property type="term" value="F:hydrolase activity"/>
    <property type="evidence" value="ECO:0007669"/>
    <property type="project" value="UniProtKB-KW"/>
</dbReference>
<keyword evidence="9" id="KW-1185">Reference proteome</keyword>
<evidence type="ECO:0000256" key="6">
    <source>
        <dbReference type="ARBA" id="ARBA00049117"/>
    </source>
</evidence>
<dbReference type="Pfam" id="PF02492">
    <property type="entry name" value="cobW"/>
    <property type="match status" value="1"/>
</dbReference>
<comment type="caution">
    <text evidence="8">The sequence shown here is derived from an EMBL/GenBank/DDBJ whole genome shotgun (WGS) entry which is preliminary data.</text>
</comment>
<dbReference type="SMART" id="SM00833">
    <property type="entry name" value="CobW_C"/>
    <property type="match status" value="1"/>
</dbReference>
<evidence type="ECO:0000313" key="9">
    <source>
        <dbReference type="Proteomes" id="UP000003704"/>
    </source>
</evidence>
<dbReference type="AlphaFoldDB" id="I8T531"/>
<dbReference type="Gene3D" id="3.30.1220.10">
    <property type="entry name" value="CobW-like, C-terminal domain"/>
    <property type="match status" value="1"/>
</dbReference>
<dbReference type="CDD" id="cd03112">
    <property type="entry name" value="CobW-like"/>
    <property type="match status" value="1"/>
</dbReference>
<keyword evidence="1" id="KW-0547">Nucleotide-binding</keyword>
<accession>I8T531</accession>
<protein>
    <submittedName>
        <fullName evidence="8">Cobalamin synthesis protein/P47K</fullName>
    </submittedName>
</protein>